<evidence type="ECO:0000313" key="7">
    <source>
        <dbReference type="EMBL" id="TDC98661.1"/>
    </source>
</evidence>
<feature type="transmembrane region" description="Helical" evidence="6">
    <location>
        <begin position="389"/>
        <end position="411"/>
    </location>
</feature>
<feature type="transmembrane region" description="Helical" evidence="6">
    <location>
        <begin position="95"/>
        <end position="117"/>
    </location>
</feature>
<keyword evidence="4 6" id="KW-1133">Transmembrane helix</keyword>
<comment type="caution">
    <text evidence="7">The sequence shown here is derived from an EMBL/GenBank/DDBJ whole genome shotgun (WGS) entry which is preliminary data.</text>
</comment>
<feature type="transmembrane region" description="Helical" evidence="6">
    <location>
        <begin position="236"/>
        <end position="253"/>
    </location>
</feature>
<dbReference type="Gene3D" id="1.20.1250.20">
    <property type="entry name" value="MFS general substrate transporter like domains"/>
    <property type="match status" value="1"/>
</dbReference>
<keyword evidence="2" id="KW-1003">Cell membrane</keyword>
<feature type="transmembrane region" description="Helical" evidence="6">
    <location>
        <begin position="59"/>
        <end position="83"/>
    </location>
</feature>
<dbReference type="AlphaFoldDB" id="A0A4R4V1W9"/>
<dbReference type="InterPro" id="IPR011701">
    <property type="entry name" value="MFS"/>
</dbReference>
<dbReference type="PANTHER" id="PTHR23513:SF6">
    <property type="entry name" value="MAJOR FACILITATOR SUPERFAMILY ASSOCIATED DOMAIN-CONTAINING PROTEIN"/>
    <property type="match status" value="1"/>
</dbReference>
<evidence type="ECO:0000256" key="4">
    <source>
        <dbReference type="ARBA" id="ARBA00022989"/>
    </source>
</evidence>
<evidence type="ECO:0000256" key="2">
    <source>
        <dbReference type="ARBA" id="ARBA00022475"/>
    </source>
</evidence>
<feature type="transmembrane region" description="Helical" evidence="6">
    <location>
        <begin position="273"/>
        <end position="291"/>
    </location>
</feature>
<keyword evidence="3 6" id="KW-0812">Transmembrane</keyword>
<dbReference type="InterPro" id="IPR036259">
    <property type="entry name" value="MFS_trans_sf"/>
</dbReference>
<name>A0A4R4V1W9_9ACTN</name>
<feature type="transmembrane region" description="Helical" evidence="6">
    <location>
        <begin position="356"/>
        <end position="377"/>
    </location>
</feature>
<gene>
    <name evidence="7" type="ORF">E1292_34525</name>
</gene>
<dbReference type="SUPFAM" id="SSF103473">
    <property type="entry name" value="MFS general substrate transporter"/>
    <property type="match status" value="1"/>
</dbReference>
<protein>
    <submittedName>
        <fullName evidence="7">MFS transporter</fullName>
    </submittedName>
</protein>
<evidence type="ECO:0000256" key="3">
    <source>
        <dbReference type="ARBA" id="ARBA00022692"/>
    </source>
</evidence>
<sequence>MPRSEVSSALRRLVPTAYRPVLANRVFRRLILGFAVSYLGDGMSFVAVAWLAIELAPQASAGLWVGGAVAAYTMPGVVGALVLGRRMRRVPARRVLLADNVVRGVFLGAVPLAWFAGLLSLPLYVVLLAVSSLLHAWGSAGKYTLLAELLPGEQRLAANTLVSSLNFAATIAGPAVAGVLVTYVGSALVLGLDALTYVFLAVLVLRTRLPESGHVSPVDRTAARGGLALLRSRPELLGLLTLTWFFNLLYGPVEVALPLHVTHDLRAPGTLLGLYWMVFGVGAVLGALAVGTLRRLPLWPVTVAIVLGWGFLLLPFAFDVPAAVTVACFGLGGAIYGPFVALSVTLMQAKSSPEHLAAMLAARSAALLTASPLGTALGGPVTTALGPRATLGVSGLATVVLGVMACVLLLARRWSR</sequence>
<evidence type="ECO:0000313" key="8">
    <source>
        <dbReference type="Proteomes" id="UP000295258"/>
    </source>
</evidence>
<feature type="transmembrane region" description="Helical" evidence="6">
    <location>
        <begin position="183"/>
        <end position="205"/>
    </location>
</feature>
<feature type="transmembrane region" description="Helical" evidence="6">
    <location>
        <begin position="30"/>
        <end position="53"/>
    </location>
</feature>
<keyword evidence="5 6" id="KW-0472">Membrane</keyword>
<dbReference type="PANTHER" id="PTHR23513">
    <property type="entry name" value="INTEGRAL MEMBRANE EFFLUX PROTEIN-RELATED"/>
    <property type="match status" value="1"/>
</dbReference>
<comment type="subcellular location">
    <subcellularLocation>
        <location evidence="1">Cell membrane</location>
        <topology evidence="1">Multi-pass membrane protein</topology>
    </subcellularLocation>
</comment>
<dbReference type="CDD" id="cd06173">
    <property type="entry name" value="MFS_MefA_like"/>
    <property type="match status" value="1"/>
</dbReference>
<feature type="transmembrane region" description="Helical" evidence="6">
    <location>
        <begin position="298"/>
        <end position="318"/>
    </location>
</feature>
<dbReference type="RefSeq" id="WP_132600992.1">
    <property type="nucleotide sequence ID" value="NZ_SMKO01000133.1"/>
</dbReference>
<evidence type="ECO:0000256" key="6">
    <source>
        <dbReference type="SAM" id="Phobius"/>
    </source>
</evidence>
<keyword evidence="8" id="KW-1185">Reference proteome</keyword>
<feature type="transmembrane region" description="Helical" evidence="6">
    <location>
        <begin position="324"/>
        <end position="344"/>
    </location>
</feature>
<dbReference type="GO" id="GO:0022857">
    <property type="term" value="F:transmembrane transporter activity"/>
    <property type="evidence" value="ECO:0007669"/>
    <property type="project" value="InterPro"/>
</dbReference>
<dbReference type="EMBL" id="SMKO01000133">
    <property type="protein sequence ID" value="TDC98661.1"/>
    <property type="molecule type" value="Genomic_DNA"/>
</dbReference>
<evidence type="ECO:0000256" key="1">
    <source>
        <dbReference type="ARBA" id="ARBA00004651"/>
    </source>
</evidence>
<dbReference type="Pfam" id="PF07690">
    <property type="entry name" value="MFS_1"/>
    <property type="match status" value="1"/>
</dbReference>
<dbReference type="GO" id="GO:0005886">
    <property type="term" value="C:plasma membrane"/>
    <property type="evidence" value="ECO:0007669"/>
    <property type="project" value="UniProtKB-SubCell"/>
</dbReference>
<accession>A0A4R4V1W9</accession>
<evidence type="ECO:0000256" key="5">
    <source>
        <dbReference type="ARBA" id="ARBA00023136"/>
    </source>
</evidence>
<proteinExistence type="predicted"/>
<dbReference type="Proteomes" id="UP000295258">
    <property type="component" value="Unassembled WGS sequence"/>
</dbReference>
<reference evidence="7 8" key="1">
    <citation type="submission" date="2019-03" db="EMBL/GenBank/DDBJ databases">
        <title>Draft genome sequences of novel Actinobacteria.</title>
        <authorList>
            <person name="Sahin N."/>
            <person name="Ay H."/>
            <person name="Saygin H."/>
        </authorList>
    </citation>
    <scope>NUCLEOTIDE SEQUENCE [LARGE SCALE GENOMIC DNA]</scope>
    <source>
        <strain evidence="7 8">KC310</strain>
    </source>
</reference>
<organism evidence="7 8">
    <name type="scientific">Nonomuraea deserti</name>
    <dbReference type="NCBI Taxonomy" id="1848322"/>
    <lineage>
        <taxon>Bacteria</taxon>
        <taxon>Bacillati</taxon>
        <taxon>Actinomycetota</taxon>
        <taxon>Actinomycetes</taxon>
        <taxon>Streptosporangiales</taxon>
        <taxon>Streptosporangiaceae</taxon>
        <taxon>Nonomuraea</taxon>
    </lineage>
</organism>